<dbReference type="EMBL" id="LAZR01053619">
    <property type="protein sequence ID" value="KKK80355.1"/>
    <property type="molecule type" value="Genomic_DNA"/>
</dbReference>
<evidence type="ECO:0000313" key="1">
    <source>
        <dbReference type="EMBL" id="KKK80355.1"/>
    </source>
</evidence>
<comment type="caution">
    <text evidence="1">The sequence shown here is derived from an EMBL/GenBank/DDBJ whole genome shotgun (WGS) entry which is preliminary data.</text>
</comment>
<dbReference type="AlphaFoldDB" id="A0A0F8Z2V0"/>
<name>A0A0F8Z2V0_9ZZZZ</name>
<reference evidence="1" key="1">
    <citation type="journal article" date="2015" name="Nature">
        <title>Complex archaea that bridge the gap between prokaryotes and eukaryotes.</title>
        <authorList>
            <person name="Spang A."/>
            <person name="Saw J.H."/>
            <person name="Jorgensen S.L."/>
            <person name="Zaremba-Niedzwiedzka K."/>
            <person name="Martijn J."/>
            <person name="Lind A.E."/>
            <person name="van Eijk R."/>
            <person name="Schleper C."/>
            <person name="Guy L."/>
            <person name="Ettema T.J."/>
        </authorList>
    </citation>
    <scope>NUCLEOTIDE SEQUENCE</scope>
</reference>
<proteinExistence type="predicted"/>
<protein>
    <submittedName>
        <fullName evidence="1">Uncharacterized protein</fullName>
    </submittedName>
</protein>
<sequence>MSKNGDAIRRASLEKRNYSKQARFSEDNGKLSDLFASFYGWSAN</sequence>
<organism evidence="1">
    <name type="scientific">marine sediment metagenome</name>
    <dbReference type="NCBI Taxonomy" id="412755"/>
    <lineage>
        <taxon>unclassified sequences</taxon>
        <taxon>metagenomes</taxon>
        <taxon>ecological metagenomes</taxon>
    </lineage>
</organism>
<feature type="non-terminal residue" evidence="1">
    <location>
        <position position="44"/>
    </location>
</feature>
<gene>
    <name evidence="1" type="ORF">LCGC14_2824330</name>
</gene>
<accession>A0A0F8Z2V0</accession>